<evidence type="ECO:0008006" key="2">
    <source>
        <dbReference type="Google" id="ProtNLM"/>
    </source>
</evidence>
<reference evidence="1" key="1">
    <citation type="journal article" date="2021" name="Proc. Natl. Acad. Sci. U.S.A.">
        <title>A Catalog of Tens of Thousands of Viruses from Human Metagenomes Reveals Hidden Associations with Chronic Diseases.</title>
        <authorList>
            <person name="Tisza M.J."/>
            <person name="Buck C.B."/>
        </authorList>
    </citation>
    <scope>NUCLEOTIDE SEQUENCE</scope>
    <source>
        <strain evidence="1">Ctk5O4</strain>
    </source>
</reference>
<protein>
    <recommendedName>
        <fullName evidence="2">DUF1642 domain-containing protein</fullName>
    </recommendedName>
</protein>
<evidence type="ECO:0000313" key="1">
    <source>
        <dbReference type="EMBL" id="DAF51184.1"/>
    </source>
</evidence>
<organism evidence="1">
    <name type="scientific">Siphoviridae sp. ctk5O4</name>
    <dbReference type="NCBI Taxonomy" id="2827921"/>
    <lineage>
        <taxon>Viruses</taxon>
        <taxon>Duplodnaviria</taxon>
        <taxon>Heunggongvirae</taxon>
        <taxon>Uroviricota</taxon>
        <taxon>Caudoviricetes</taxon>
    </lineage>
</organism>
<accession>A0A8S5SJT4</accession>
<dbReference type="Pfam" id="PF07852">
    <property type="entry name" value="DUF1642"/>
    <property type="match status" value="1"/>
</dbReference>
<name>A0A8S5SJT4_9CAUD</name>
<dbReference type="EMBL" id="BK032612">
    <property type="protein sequence ID" value="DAF51184.1"/>
    <property type="molecule type" value="Genomic_DNA"/>
</dbReference>
<sequence>MKFYHKQPIEAEQFDGSQTSLFGYEVMPDSLLDALTGEPAYYSILIDDVNPEPDDFPDDNEVSFEIGDWIVNEADEIKVMADEEFKQQYVELPVIPKAVADWIEKCKRDGTSVGDMLCYERQPEKVRDWIELTPGTYDFNQRRYAEHQDLVARAWLDGYVVEEDK</sequence>
<dbReference type="InterPro" id="IPR012865">
    <property type="entry name" value="DUF1642"/>
</dbReference>
<proteinExistence type="predicted"/>